<evidence type="ECO:0000256" key="1">
    <source>
        <dbReference type="ARBA" id="ARBA00006817"/>
    </source>
</evidence>
<evidence type="ECO:0000313" key="4">
    <source>
        <dbReference type="Proteomes" id="UP000295418"/>
    </source>
</evidence>
<dbReference type="InterPro" id="IPR013538">
    <property type="entry name" value="ASHA1/2-like_C"/>
</dbReference>
<evidence type="ECO:0000259" key="2">
    <source>
        <dbReference type="Pfam" id="PF08327"/>
    </source>
</evidence>
<dbReference type="Gene3D" id="3.30.530.20">
    <property type="match status" value="1"/>
</dbReference>
<dbReference type="InterPro" id="IPR023393">
    <property type="entry name" value="START-like_dom_sf"/>
</dbReference>
<proteinExistence type="inferred from homology"/>
<dbReference type="RefSeq" id="WP_132418665.1">
    <property type="nucleotide sequence ID" value="NZ_SKFG01000013.1"/>
</dbReference>
<dbReference type="EMBL" id="SKFG01000013">
    <property type="protein sequence ID" value="TCZ76298.1"/>
    <property type="molecule type" value="Genomic_DNA"/>
</dbReference>
<feature type="domain" description="Activator of Hsp90 ATPase homologue 1/2-like C-terminal" evidence="2">
    <location>
        <begin position="12"/>
        <end position="140"/>
    </location>
</feature>
<gene>
    <name evidence="3" type="ORF">E0485_13925</name>
</gene>
<reference evidence="3 4" key="1">
    <citation type="submission" date="2019-03" db="EMBL/GenBank/DDBJ databases">
        <authorList>
            <person name="Kim M.K.M."/>
        </authorList>
    </citation>
    <scope>NUCLEOTIDE SEQUENCE [LARGE SCALE GENOMIC DNA]</scope>
    <source>
        <strain evidence="3 4">18JY21-1</strain>
    </source>
</reference>
<comment type="caution">
    <text evidence="3">The sequence shown here is derived from an EMBL/GenBank/DDBJ whole genome shotgun (WGS) entry which is preliminary data.</text>
</comment>
<dbReference type="SUPFAM" id="SSF55961">
    <property type="entry name" value="Bet v1-like"/>
    <property type="match status" value="1"/>
</dbReference>
<sequence>MELKYEMYIDGQPEQIWETLVSLEGTRQVFYDCVIQSSFVPGEAFAYVGPGNDGDDTVHLYGTVLAFEPNRKFSYIEHPGQSYHANHAELQSRVTFLLEKVGGCTKLTLVNDEWTENHPSFSNAEHNWWMILSNIKTYVETGKTLDFGW</sequence>
<comment type="similarity">
    <text evidence="1">Belongs to the AHA1 family.</text>
</comment>
<dbReference type="OrthoDB" id="9800600at2"/>
<organism evidence="3 4">
    <name type="scientific">Paenibacillus albiflavus</name>
    <dbReference type="NCBI Taxonomy" id="2545760"/>
    <lineage>
        <taxon>Bacteria</taxon>
        <taxon>Bacillati</taxon>
        <taxon>Bacillota</taxon>
        <taxon>Bacilli</taxon>
        <taxon>Bacillales</taxon>
        <taxon>Paenibacillaceae</taxon>
        <taxon>Paenibacillus</taxon>
    </lineage>
</organism>
<dbReference type="CDD" id="cd08893">
    <property type="entry name" value="SRPBCC_CalC_Aha1-like_GntR-HTH"/>
    <property type="match status" value="1"/>
</dbReference>
<name>A0A4R4EE44_9BACL</name>
<protein>
    <submittedName>
        <fullName evidence="3">Polyketide cyclase</fullName>
    </submittedName>
</protein>
<keyword evidence="4" id="KW-1185">Reference proteome</keyword>
<dbReference type="Pfam" id="PF08327">
    <property type="entry name" value="AHSA1"/>
    <property type="match status" value="1"/>
</dbReference>
<accession>A0A4R4EE44</accession>
<dbReference type="Proteomes" id="UP000295418">
    <property type="component" value="Unassembled WGS sequence"/>
</dbReference>
<evidence type="ECO:0000313" key="3">
    <source>
        <dbReference type="EMBL" id="TCZ76298.1"/>
    </source>
</evidence>
<dbReference type="AlphaFoldDB" id="A0A4R4EE44"/>